<dbReference type="Gene3D" id="3.30.565.10">
    <property type="entry name" value="Histidine kinase-like ATPase, C-terminal domain"/>
    <property type="match status" value="1"/>
</dbReference>
<organism evidence="1 2">
    <name type="scientific">Methylotuvimicrobium alcaliphilum (strain DSM 19304 / NCIMB 14124 / VKM B-2133 / 20Z)</name>
    <name type="common">Methylomicrobium alcaliphilum</name>
    <dbReference type="NCBI Taxonomy" id="1091494"/>
    <lineage>
        <taxon>Bacteria</taxon>
        <taxon>Pseudomonadati</taxon>
        <taxon>Pseudomonadota</taxon>
        <taxon>Gammaproteobacteria</taxon>
        <taxon>Methylococcales</taxon>
        <taxon>Methylococcaceae</taxon>
        <taxon>Methylotuvimicrobium</taxon>
    </lineage>
</organism>
<dbReference type="RefSeq" id="WP_014149310.1">
    <property type="nucleotide sequence ID" value="NC_016112.1"/>
</dbReference>
<dbReference type="Proteomes" id="UP000008315">
    <property type="component" value="Chromosome"/>
</dbReference>
<dbReference type="AlphaFoldDB" id="G4T0F4"/>
<dbReference type="InterPro" id="IPR036890">
    <property type="entry name" value="HATPase_C_sf"/>
</dbReference>
<dbReference type="SUPFAM" id="SSF55874">
    <property type="entry name" value="ATPase domain of HSP90 chaperone/DNA topoisomerase II/histidine kinase"/>
    <property type="match status" value="1"/>
</dbReference>
<dbReference type="PATRIC" id="fig|271065.3.peg.2956"/>
<proteinExistence type="predicted"/>
<gene>
    <name evidence="1" type="ordered locus">MEALZ_2880</name>
</gene>
<sequence>MPRNNPVPVSVSARILIASPNQTFTETLQNNLVNQGYLVFIAHEHKEALGLIAAQDLDLIVTAPLLDYRSGSIANDSSISTSAPNISQAIFIVEPNGSQATLDRCLKNPNQSTDVLLFDPEFIENQIARLLRHRLKQATKSPTELRACQWAIAMQFNIEGLRLMNPIPAIIDELTELHGLHGPREMIFTIVSELFTNALDHGLLRMDSLQKQTPEDFLHFYELRQERLNSAMSGKIEIAIDYIPKSDGGQFIVDVQDSGEGFNIDDIFSDLNNNQSFFGRGIQLVTQLCSSIEFNACGNRVKAVYDWYHKQKDQDNLCAS</sequence>
<dbReference type="EMBL" id="FO082060">
    <property type="protein sequence ID" value="CCE24546.1"/>
    <property type="molecule type" value="Genomic_DNA"/>
</dbReference>
<dbReference type="HOGENOM" id="CLU_868213_0_0_6"/>
<evidence type="ECO:0000313" key="1">
    <source>
        <dbReference type="EMBL" id="CCE24546.1"/>
    </source>
</evidence>
<dbReference type="SUPFAM" id="SSF52172">
    <property type="entry name" value="CheY-like"/>
    <property type="match status" value="1"/>
</dbReference>
<dbReference type="InterPro" id="IPR011006">
    <property type="entry name" value="CheY-like_superfamily"/>
</dbReference>
<dbReference type="STRING" id="1091494.MEALZ_2880"/>
<protein>
    <submittedName>
        <fullName evidence="1">Uncharacterized protein</fullName>
    </submittedName>
</protein>
<accession>G4T0F4</accession>
<evidence type="ECO:0000313" key="2">
    <source>
        <dbReference type="Proteomes" id="UP000008315"/>
    </source>
</evidence>
<name>G4T0F4_META2</name>
<dbReference type="CDD" id="cd16936">
    <property type="entry name" value="HATPase_RsbW-like"/>
    <property type="match status" value="1"/>
</dbReference>
<keyword evidence="2" id="KW-1185">Reference proteome</keyword>
<reference evidence="2" key="1">
    <citation type="journal article" date="2012" name="J. Bacteriol.">
        <title>Genome sequence of the haloalkaliphilic methanotrophic bacterium Methylomicrobium alcaliphilum 20Z.</title>
        <authorList>
            <person name="Vuilleumier S."/>
            <person name="Khmelenina V.N."/>
            <person name="Bringel F."/>
            <person name="Reshetnikov A.S."/>
            <person name="Lajus A."/>
            <person name="Mangenot S."/>
            <person name="Rouy Z."/>
            <person name="Op den Camp H.J."/>
            <person name="Jetten M.S."/>
            <person name="Dispirito A.A."/>
            <person name="Dunfield P."/>
            <person name="Klotz M.G."/>
            <person name="Semrau J.D."/>
            <person name="Stein L.Y."/>
            <person name="Barbe V."/>
            <person name="Medigue C."/>
            <person name="Trotsenko Y.A."/>
            <person name="Kalyuzhnaya M.G."/>
        </authorList>
    </citation>
    <scope>NUCLEOTIDE SEQUENCE [LARGE SCALE GENOMIC DNA]</scope>
    <source>
        <strain evidence="2">DSM 19304 / NCIMB 14124 / VKM B-2133 / 20Z</strain>
    </source>
</reference>
<dbReference type="KEGG" id="mah:MEALZ_2880"/>